<evidence type="ECO:0000313" key="3">
    <source>
        <dbReference type="Proteomes" id="UP000799118"/>
    </source>
</evidence>
<evidence type="ECO:0000313" key="2">
    <source>
        <dbReference type="EMBL" id="KAE9389121.1"/>
    </source>
</evidence>
<gene>
    <name evidence="2" type="ORF">BT96DRAFT_980807</name>
</gene>
<dbReference type="AlphaFoldDB" id="A0A6A4GTP0"/>
<dbReference type="Proteomes" id="UP000799118">
    <property type="component" value="Unassembled WGS sequence"/>
</dbReference>
<feature type="transmembrane region" description="Helical" evidence="1">
    <location>
        <begin position="266"/>
        <end position="282"/>
    </location>
</feature>
<dbReference type="OrthoDB" id="2884172at2759"/>
<feature type="transmembrane region" description="Helical" evidence="1">
    <location>
        <begin position="144"/>
        <end position="163"/>
    </location>
</feature>
<feature type="transmembrane region" description="Helical" evidence="1">
    <location>
        <begin position="183"/>
        <end position="202"/>
    </location>
</feature>
<feature type="transmembrane region" description="Helical" evidence="1">
    <location>
        <begin position="119"/>
        <end position="137"/>
    </location>
</feature>
<sequence>MTPAESEQIAHAGITFFQNISTMIFILGLFGIYTLAFIISMHIISQKENNGWAHKALIVLFLAGFGVSALVTCANITTNLFLVKFALVVPLPGGLIAQGIAANSKVIATEILEVWSENFIFLIADAAIVWRALALWAENGLIKWTVLIILLVDIGVNISDAIVDTKGAINLINNAVALDWASIALGLTVNIVATLLIAYRAWMHHQSTHAILHHKKTKVESILSLMVESGAIFGVVQVINIVFNLLDSHAADLSPVDNASAFVDALNIYSAALNPVALIILIQTGNTYEHSFHLEDVPSLEMDSGPNLS</sequence>
<evidence type="ECO:0000256" key="1">
    <source>
        <dbReference type="SAM" id="Phobius"/>
    </source>
</evidence>
<reference evidence="2" key="1">
    <citation type="journal article" date="2019" name="Environ. Microbiol.">
        <title>Fungal ecological strategies reflected in gene transcription - a case study of two litter decomposers.</title>
        <authorList>
            <person name="Barbi F."/>
            <person name="Kohler A."/>
            <person name="Barry K."/>
            <person name="Baskaran P."/>
            <person name="Daum C."/>
            <person name="Fauchery L."/>
            <person name="Ihrmark K."/>
            <person name="Kuo A."/>
            <person name="LaButti K."/>
            <person name="Lipzen A."/>
            <person name="Morin E."/>
            <person name="Grigoriev I.V."/>
            <person name="Henrissat B."/>
            <person name="Lindahl B."/>
            <person name="Martin F."/>
        </authorList>
    </citation>
    <scope>NUCLEOTIDE SEQUENCE</scope>
    <source>
        <strain evidence="2">JB14</strain>
    </source>
</reference>
<keyword evidence="3" id="KW-1185">Reference proteome</keyword>
<feature type="transmembrane region" description="Helical" evidence="1">
    <location>
        <begin position="56"/>
        <end position="82"/>
    </location>
</feature>
<feature type="transmembrane region" description="Helical" evidence="1">
    <location>
        <begin position="222"/>
        <end position="246"/>
    </location>
</feature>
<keyword evidence="1" id="KW-0472">Membrane</keyword>
<keyword evidence="1" id="KW-0812">Transmembrane</keyword>
<dbReference type="EMBL" id="ML769711">
    <property type="protein sequence ID" value="KAE9389121.1"/>
    <property type="molecule type" value="Genomic_DNA"/>
</dbReference>
<proteinExistence type="predicted"/>
<feature type="transmembrane region" description="Helical" evidence="1">
    <location>
        <begin position="20"/>
        <end position="44"/>
    </location>
</feature>
<organism evidence="2 3">
    <name type="scientific">Gymnopus androsaceus JB14</name>
    <dbReference type="NCBI Taxonomy" id="1447944"/>
    <lineage>
        <taxon>Eukaryota</taxon>
        <taxon>Fungi</taxon>
        <taxon>Dikarya</taxon>
        <taxon>Basidiomycota</taxon>
        <taxon>Agaricomycotina</taxon>
        <taxon>Agaricomycetes</taxon>
        <taxon>Agaricomycetidae</taxon>
        <taxon>Agaricales</taxon>
        <taxon>Marasmiineae</taxon>
        <taxon>Omphalotaceae</taxon>
        <taxon>Gymnopus</taxon>
    </lineage>
</organism>
<keyword evidence="1" id="KW-1133">Transmembrane helix</keyword>
<name>A0A6A4GTP0_9AGAR</name>
<accession>A0A6A4GTP0</accession>
<protein>
    <submittedName>
        <fullName evidence="2">Uncharacterized protein</fullName>
    </submittedName>
</protein>